<feature type="transmembrane region" description="Helical" evidence="7">
    <location>
        <begin position="215"/>
        <end position="232"/>
    </location>
</feature>
<sequence>MNKIRRGNREGSRLFGYLMVVPATLLLVVVSIIPLLDGVYLAFTNTNLNTGADAWVGIQNFVEIFQDSKFYQVFGFTILYAFAVVLFSYILGMLIALLLNQDIRFRGVFRAIILAPWVVPPVVATITWSWLLNDKVGLINTVLQNIGMIQEPIYFLSDLTLVKGTVIAFGVWKSYPFMMITLLAGMQSIDGVLYEAAKIDGAGKVKAFFHITMPMMKNVSFVCTILMFIWTINNFENIYLMTQGGPLDSTMILSILTYNSAFFRGQMGYASAINMVMLVFLTILSMIYLKALNQKA</sequence>
<comment type="similarity">
    <text evidence="7">Belongs to the binding-protein-dependent transport system permease family.</text>
</comment>
<feature type="transmembrane region" description="Helical" evidence="7">
    <location>
        <begin position="14"/>
        <end position="36"/>
    </location>
</feature>
<reference evidence="9" key="1">
    <citation type="submission" date="2012-11" db="EMBL/GenBank/DDBJ databases">
        <title>Dependencies among metagenomic species, viruses, plasmids and units of genetic variation.</title>
        <authorList>
            <person name="Nielsen H.B."/>
            <person name="Almeida M."/>
            <person name="Juncker A.S."/>
            <person name="Rasmussen S."/>
            <person name="Li J."/>
            <person name="Sunagawa S."/>
            <person name="Plichta D."/>
            <person name="Gautier L."/>
            <person name="Le Chatelier E."/>
            <person name="Peletier E."/>
            <person name="Bonde I."/>
            <person name="Nielsen T."/>
            <person name="Manichanh C."/>
            <person name="Arumugam M."/>
            <person name="Batto J."/>
            <person name="Santos M.B.Q.D."/>
            <person name="Blom N."/>
            <person name="Borruel N."/>
            <person name="Burgdorf K.S."/>
            <person name="Boumezbeur F."/>
            <person name="Casellas F."/>
            <person name="Dore J."/>
            <person name="Guarner F."/>
            <person name="Hansen T."/>
            <person name="Hildebrand F."/>
            <person name="Kaas R.S."/>
            <person name="Kennedy S."/>
            <person name="Kristiansen K."/>
            <person name="Kultima J.R."/>
            <person name="Leonard P."/>
            <person name="Levenez F."/>
            <person name="Lund O."/>
            <person name="Moumen B."/>
            <person name="Le Paslier D."/>
            <person name="Pons N."/>
            <person name="Pedersen O."/>
            <person name="Prifti E."/>
            <person name="Qin J."/>
            <person name="Raes J."/>
            <person name="Tap J."/>
            <person name="Tims S."/>
            <person name="Ussery D.W."/>
            <person name="Yamada T."/>
            <person name="MetaHit consortium"/>
            <person name="Renault P."/>
            <person name="Sicheritz-Ponten T."/>
            <person name="Bork P."/>
            <person name="Wang J."/>
            <person name="Brunak S."/>
            <person name="Ehrlich S.D."/>
        </authorList>
    </citation>
    <scope>NUCLEOTIDE SEQUENCE [LARGE SCALE GENOMIC DNA]</scope>
</reference>
<keyword evidence="4 7" id="KW-0812">Transmembrane</keyword>
<evidence type="ECO:0000256" key="1">
    <source>
        <dbReference type="ARBA" id="ARBA00004651"/>
    </source>
</evidence>
<feature type="transmembrane region" description="Helical" evidence="7">
    <location>
        <begin position="78"/>
        <end position="99"/>
    </location>
</feature>
<dbReference type="GO" id="GO:0005886">
    <property type="term" value="C:plasma membrane"/>
    <property type="evidence" value="ECO:0007669"/>
    <property type="project" value="UniProtKB-SubCell"/>
</dbReference>
<dbReference type="GO" id="GO:0055085">
    <property type="term" value="P:transmembrane transport"/>
    <property type="evidence" value="ECO:0007669"/>
    <property type="project" value="InterPro"/>
</dbReference>
<evidence type="ECO:0000313" key="9">
    <source>
        <dbReference type="EMBL" id="CDC04487.1"/>
    </source>
</evidence>
<dbReference type="InterPro" id="IPR051393">
    <property type="entry name" value="ABC_transporter_permease"/>
</dbReference>
<keyword evidence="6 7" id="KW-0472">Membrane</keyword>
<gene>
    <name evidence="9" type="ORF">BN578_02456</name>
</gene>
<protein>
    <submittedName>
        <fullName evidence="9">ABC transporter permease protein</fullName>
    </submittedName>
</protein>
<dbReference type="InterPro" id="IPR000515">
    <property type="entry name" value="MetI-like"/>
</dbReference>
<feature type="domain" description="ABC transmembrane type-1" evidence="8">
    <location>
        <begin position="74"/>
        <end position="288"/>
    </location>
</feature>
<dbReference type="PANTHER" id="PTHR30193:SF37">
    <property type="entry name" value="INNER MEMBRANE ABC TRANSPORTER PERMEASE PROTEIN YCJO"/>
    <property type="match status" value="1"/>
</dbReference>
<evidence type="ECO:0000256" key="2">
    <source>
        <dbReference type="ARBA" id="ARBA00022448"/>
    </source>
</evidence>
<evidence type="ECO:0000256" key="6">
    <source>
        <dbReference type="ARBA" id="ARBA00023136"/>
    </source>
</evidence>
<evidence type="ECO:0000256" key="4">
    <source>
        <dbReference type="ARBA" id="ARBA00022692"/>
    </source>
</evidence>
<dbReference type="Pfam" id="PF00528">
    <property type="entry name" value="BPD_transp_1"/>
    <property type="match status" value="1"/>
</dbReference>
<evidence type="ECO:0000313" key="10">
    <source>
        <dbReference type="Proteomes" id="UP000018168"/>
    </source>
</evidence>
<dbReference type="AlphaFoldDB" id="R6P3G1"/>
<organism evidence="9 10">
    <name type="scientific">[Clostridium] leptum CAG:27</name>
    <dbReference type="NCBI Taxonomy" id="1263068"/>
    <lineage>
        <taxon>Bacteria</taxon>
        <taxon>Bacillati</taxon>
        <taxon>Bacillota</taxon>
        <taxon>Clostridia</taxon>
        <taxon>Eubacteriales</taxon>
        <taxon>Oscillospiraceae</taxon>
        <taxon>Oscillospiraceae incertae sedis</taxon>
    </lineage>
</organism>
<accession>R6P3G1</accession>
<evidence type="ECO:0000259" key="8">
    <source>
        <dbReference type="PROSITE" id="PS50928"/>
    </source>
</evidence>
<keyword evidence="2 7" id="KW-0813">Transport</keyword>
<evidence type="ECO:0000256" key="3">
    <source>
        <dbReference type="ARBA" id="ARBA00022475"/>
    </source>
</evidence>
<keyword evidence="3" id="KW-1003">Cell membrane</keyword>
<proteinExistence type="inferred from homology"/>
<keyword evidence="5 7" id="KW-1133">Transmembrane helix</keyword>
<dbReference type="Proteomes" id="UP000018168">
    <property type="component" value="Unassembled WGS sequence"/>
</dbReference>
<dbReference type="SUPFAM" id="SSF161098">
    <property type="entry name" value="MetI-like"/>
    <property type="match status" value="1"/>
</dbReference>
<dbReference type="CDD" id="cd06261">
    <property type="entry name" value="TM_PBP2"/>
    <property type="match status" value="1"/>
</dbReference>
<dbReference type="Gene3D" id="1.10.3720.10">
    <property type="entry name" value="MetI-like"/>
    <property type="match status" value="1"/>
</dbReference>
<feature type="transmembrane region" description="Helical" evidence="7">
    <location>
        <begin position="111"/>
        <end position="132"/>
    </location>
</feature>
<feature type="transmembrane region" description="Helical" evidence="7">
    <location>
        <begin position="267"/>
        <end position="289"/>
    </location>
</feature>
<evidence type="ECO:0000256" key="5">
    <source>
        <dbReference type="ARBA" id="ARBA00022989"/>
    </source>
</evidence>
<evidence type="ECO:0000256" key="7">
    <source>
        <dbReference type="RuleBase" id="RU363032"/>
    </source>
</evidence>
<name>R6P3G1_9FIRM</name>
<dbReference type="PROSITE" id="PS50928">
    <property type="entry name" value="ABC_TM1"/>
    <property type="match status" value="1"/>
</dbReference>
<comment type="caution">
    <text evidence="9">The sequence shown here is derived from an EMBL/GenBank/DDBJ whole genome shotgun (WGS) entry which is preliminary data.</text>
</comment>
<dbReference type="InterPro" id="IPR035906">
    <property type="entry name" value="MetI-like_sf"/>
</dbReference>
<dbReference type="PANTHER" id="PTHR30193">
    <property type="entry name" value="ABC TRANSPORTER PERMEASE PROTEIN"/>
    <property type="match status" value="1"/>
</dbReference>
<comment type="subcellular location">
    <subcellularLocation>
        <location evidence="1 7">Cell membrane</location>
        <topology evidence="1 7">Multi-pass membrane protein</topology>
    </subcellularLocation>
</comment>
<dbReference type="EMBL" id="CBEP010000053">
    <property type="protein sequence ID" value="CDC04487.1"/>
    <property type="molecule type" value="Genomic_DNA"/>
</dbReference>